<feature type="region of interest" description="Disordered" evidence="1">
    <location>
        <begin position="30"/>
        <end position="49"/>
    </location>
</feature>
<sequence length="117" mass="13299">MEGQDEPTGASTRTRMQEQKLKDDADTVKGGALSMIGAGPPANQSGRTEPPLKKRFLAFIRPQSHLSSGFFLNCNREMPRLSKPKKTQKTEDSIIHYEFIRSRICFCFIQFVLCEFK</sequence>
<reference evidence="2" key="1">
    <citation type="thesis" date="2021" institute="BYU ScholarsArchive" country="Provo, UT, USA">
        <title>Applications of and Algorithms for Genome Assembly and Genomic Analyses with an Emphasis on Marine Teleosts.</title>
        <authorList>
            <person name="Pickett B.D."/>
        </authorList>
    </citation>
    <scope>NUCLEOTIDE SEQUENCE</scope>
    <source>
        <strain evidence="2">HI-2016</strain>
    </source>
</reference>
<gene>
    <name evidence="2" type="ORF">JZ751_005697</name>
</gene>
<comment type="caution">
    <text evidence="2">The sequence shown here is derived from an EMBL/GenBank/DDBJ whole genome shotgun (WGS) entry which is preliminary data.</text>
</comment>
<evidence type="ECO:0000256" key="1">
    <source>
        <dbReference type="SAM" id="MobiDB-lite"/>
    </source>
</evidence>
<organism evidence="2 3">
    <name type="scientific">Albula glossodonta</name>
    <name type="common">roundjaw bonefish</name>
    <dbReference type="NCBI Taxonomy" id="121402"/>
    <lineage>
        <taxon>Eukaryota</taxon>
        <taxon>Metazoa</taxon>
        <taxon>Chordata</taxon>
        <taxon>Craniata</taxon>
        <taxon>Vertebrata</taxon>
        <taxon>Euteleostomi</taxon>
        <taxon>Actinopterygii</taxon>
        <taxon>Neopterygii</taxon>
        <taxon>Teleostei</taxon>
        <taxon>Albuliformes</taxon>
        <taxon>Albulidae</taxon>
        <taxon>Albula</taxon>
    </lineage>
</organism>
<feature type="region of interest" description="Disordered" evidence="1">
    <location>
        <begin position="1"/>
        <end position="24"/>
    </location>
</feature>
<accession>A0A8T2MMC0</accession>
<dbReference type="AlphaFoldDB" id="A0A8T2MMC0"/>
<evidence type="ECO:0000313" key="3">
    <source>
        <dbReference type="Proteomes" id="UP000824540"/>
    </source>
</evidence>
<evidence type="ECO:0000313" key="2">
    <source>
        <dbReference type="EMBL" id="KAG9329324.1"/>
    </source>
</evidence>
<proteinExistence type="predicted"/>
<dbReference type="EMBL" id="JAFBMS010001287">
    <property type="protein sequence ID" value="KAG9329324.1"/>
    <property type="molecule type" value="Genomic_DNA"/>
</dbReference>
<name>A0A8T2MMC0_9TELE</name>
<dbReference type="Proteomes" id="UP000824540">
    <property type="component" value="Unassembled WGS sequence"/>
</dbReference>
<protein>
    <submittedName>
        <fullName evidence="2">Uncharacterized protein</fullName>
    </submittedName>
</protein>
<keyword evidence="3" id="KW-1185">Reference proteome</keyword>
<feature type="compositionally biased region" description="Basic and acidic residues" evidence="1">
    <location>
        <begin position="15"/>
        <end position="24"/>
    </location>
</feature>